<evidence type="ECO:0000313" key="3">
    <source>
        <dbReference type="Proteomes" id="UP000614410"/>
    </source>
</evidence>
<dbReference type="Proteomes" id="UP000614410">
    <property type="component" value="Unassembled WGS sequence"/>
</dbReference>
<dbReference type="InterPro" id="IPR029068">
    <property type="entry name" value="Glyas_Bleomycin-R_OHBP_Dase"/>
</dbReference>
<feature type="domain" description="VOC" evidence="1">
    <location>
        <begin position="4"/>
        <end position="132"/>
    </location>
</feature>
<name>A0A934KN67_9BACT</name>
<evidence type="ECO:0000313" key="2">
    <source>
        <dbReference type="EMBL" id="MBJ7608850.1"/>
    </source>
</evidence>
<dbReference type="EMBL" id="JAEKNN010000025">
    <property type="protein sequence ID" value="MBJ7608850.1"/>
    <property type="molecule type" value="Genomic_DNA"/>
</dbReference>
<protein>
    <submittedName>
        <fullName evidence="2">VOC family protein</fullName>
    </submittedName>
</protein>
<accession>A0A934KN67</accession>
<dbReference type="Gene3D" id="3.10.180.10">
    <property type="entry name" value="2,3-Dihydroxybiphenyl 1,2-Dioxygenase, domain 1"/>
    <property type="match status" value="1"/>
</dbReference>
<sequence>MDWKLELVTVPVSDIDRAKAFYTERVGFDVLTDNQVPGFRVVQLTPPGSACSIFLGKGIAEAPAGSAQGLHLVVSDIERARAELIRGGVDAGEIVHFEATGQASGPDPERRDYNSFVFFSDPDGNGWAVQEVGRRTPT</sequence>
<reference evidence="2 3" key="1">
    <citation type="submission" date="2020-10" db="EMBL/GenBank/DDBJ databases">
        <title>Ca. Dormibacterota MAGs.</title>
        <authorList>
            <person name="Montgomery K."/>
        </authorList>
    </citation>
    <scope>NUCLEOTIDE SEQUENCE [LARGE SCALE GENOMIC DNA]</scope>
    <source>
        <strain evidence="2">Mitchell_Peninsula_5</strain>
    </source>
</reference>
<dbReference type="PANTHER" id="PTHR36437:SF2">
    <property type="entry name" value="GLYOXALASE_BLEOMYCIN RESISTANCE PROTEIN_DIOXYGENASE"/>
    <property type="match status" value="1"/>
</dbReference>
<dbReference type="InterPro" id="IPR037523">
    <property type="entry name" value="VOC_core"/>
</dbReference>
<dbReference type="PROSITE" id="PS51819">
    <property type="entry name" value="VOC"/>
    <property type="match status" value="1"/>
</dbReference>
<gene>
    <name evidence="2" type="ORF">JF887_05400</name>
</gene>
<comment type="caution">
    <text evidence="2">The sequence shown here is derived from an EMBL/GenBank/DDBJ whole genome shotgun (WGS) entry which is preliminary data.</text>
</comment>
<dbReference type="Pfam" id="PF00903">
    <property type="entry name" value="Glyoxalase"/>
    <property type="match status" value="1"/>
</dbReference>
<dbReference type="SUPFAM" id="SSF54593">
    <property type="entry name" value="Glyoxalase/Bleomycin resistance protein/Dihydroxybiphenyl dioxygenase"/>
    <property type="match status" value="1"/>
</dbReference>
<proteinExistence type="predicted"/>
<dbReference type="InterPro" id="IPR004360">
    <property type="entry name" value="Glyas_Fos-R_dOase_dom"/>
</dbReference>
<dbReference type="AlphaFoldDB" id="A0A934KN67"/>
<evidence type="ECO:0000259" key="1">
    <source>
        <dbReference type="PROSITE" id="PS51819"/>
    </source>
</evidence>
<organism evidence="2 3">
    <name type="scientific">Candidatus Amunia macphersoniae</name>
    <dbReference type="NCBI Taxonomy" id="3127014"/>
    <lineage>
        <taxon>Bacteria</taxon>
        <taxon>Bacillati</taxon>
        <taxon>Candidatus Dormiibacterota</taxon>
        <taxon>Candidatus Dormibacteria</taxon>
        <taxon>Candidatus Aeolococcales</taxon>
        <taxon>Candidatus Aeolococcaceae</taxon>
        <taxon>Candidatus Amunia</taxon>
    </lineage>
</organism>
<dbReference type="PANTHER" id="PTHR36437">
    <property type="entry name" value="GLYOXALASE/BLEOMYCIN RESISTANCE PROTEIN/DIOXYGENASE"/>
    <property type="match status" value="1"/>
</dbReference>